<dbReference type="EMBL" id="JBHSDK010000010">
    <property type="protein sequence ID" value="MFC4334870.1"/>
    <property type="molecule type" value="Genomic_DNA"/>
</dbReference>
<keyword evidence="1" id="KW-0472">Membrane</keyword>
<evidence type="ECO:0000313" key="2">
    <source>
        <dbReference type="EMBL" id="MFC4334870.1"/>
    </source>
</evidence>
<comment type="caution">
    <text evidence="2">The sequence shown here is derived from an EMBL/GenBank/DDBJ whole genome shotgun (WGS) entry which is preliminary data.</text>
</comment>
<gene>
    <name evidence="2" type="ORF">ACFPET_06630</name>
</gene>
<accession>A0ABV8TWA4</accession>
<feature type="transmembrane region" description="Helical" evidence="1">
    <location>
        <begin position="93"/>
        <end position="110"/>
    </location>
</feature>
<dbReference type="Proteomes" id="UP001595823">
    <property type="component" value="Unassembled WGS sequence"/>
</dbReference>
<name>A0ABV8TWA4_9ACTN</name>
<dbReference type="RefSeq" id="WP_380618989.1">
    <property type="nucleotide sequence ID" value="NZ_JBHSDK010000010.1"/>
</dbReference>
<evidence type="ECO:0000256" key="1">
    <source>
        <dbReference type="SAM" id="Phobius"/>
    </source>
</evidence>
<sequence length="179" mass="19280">MKTILDLPIHPLAVHVPIVLVPALALLVLLYLFIPPIRQRIGWLVTVLAFLAPAAVYLAMWSGGQLADYYAAASGTDGWSDTIKAHSQWGNRMFWVLIGLIPAWFLFGALERGRRTAAAEAGQTGEGEEASSPDDPAAKGRRLVMIVVGIIVLALAGLAGWMVFESGTTGADMVWENKI</sequence>
<feature type="transmembrane region" description="Helical" evidence="1">
    <location>
        <begin position="41"/>
        <end position="60"/>
    </location>
</feature>
<feature type="transmembrane region" description="Helical" evidence="1">
    <location>
        <begin position="12"/>
        <end position="34"/>
    </location>
</feature>
<reference evidence="3" key="1">
    <citation type="journal article" date="2019" name="Int. J. Syst. Evol. Microbiol.">
        <title>The Global Catalogue of Microorganisms (GCM) 10K type strain sequencing project: providing services to taxonomists for standard genome sequencing and annotation.</title>
        <authorList>
            <consortium name="The Broad Institute Genomics Platform"/>
            <consortium name="The Broad Institute Genome Sequencing Center for Infectious Disease"/>
            <person name="Wu L."/>
            <person name="Ma J."/>
        </authorList>
    </citation>
    <scope>NUCLEOTIDE SEQUENCE [LARGE SCALE GENOMIC DNA]</scope>
    <source>
        <strain evidence="3">IBRC-M 10908</strain>
    </source>
</reference>
<evidence type="ECO:0000313" key="3">
    <source>
        <dbReference type="Proteomes" id="UP001595823"/>
    </source>
</evidence>
<evidence type="ECO:0008006" key="4">
    <source>
        <dbReference type="Google" id="ProtNLM"/>
    </source>
</evidence>
<keyword evidence="1" id="KW-1133">Transmembrane helix</keyword>
<protein>
    <recommendedName>
        <fullName evidence="4">DUF2231 domain-containing protein</fullName>
    </recommendedName>
</protein>
<keyword evidence="1" id="KW-0812">Transmembrane</keyword>
<keyword evidence="3" id="KW-1185">Reference proteome</keyword>
<organism evidence="2 3">
    <name type="scientific">Salininema proteolyticum</name>
    <dbReference type="NCBI Taxonomy" id="1607685"/>
    <lineage>
        <taxon>Bacteria</taxon>
        <taxon>Bacillati</taxon>
        <taxon>Actinomycetota</taxon>
        <taxon>Actinomycetes</taxon>
        <taxon>Glycomycetales</taxon>
        <taxon>Glycomycetaceae</taxon>
        <taxon>Salininema</taxon>
    </lineage>
</organism>
<proteinExistence type="predicted"/>
<feature type="transmembrane region" description="Helical" evidence="1">
    <location>
        <begin position="143"/>
        <end position="164"/>
    </location>
</feature>